<dbReference type="Gene3D" id="3.40.1350.10">
    <property type="match status" value="1"/>
</dbReference>
<proteinExistence type="predicted"/>
<name>A0ABU0SWR5_9ACTN</name>
<evidence type="ECO:0000313" key="1">
    <source>
        <dbReference type="EMBL" id="MDQ1028007.1"/>
    </source>
</evidence>
<keyword evidence="2" id="KW-1185">Reference proteome</keyword>
<dbReference type="EMBL" id="JAUSZI010000002">
    <property type="protein sequence ID" value="MDQ1028007.1"/>
    <property type="molecule type" value="Genomic_DNA"/>
</dbReference>
<dbReference type="Proteomes" id="UP001230328">
    <property type="component" value="Unassembled WGS sequence"/>
</dbReference>
<evidence type="ECO:0000313" key="2">
    <source>
        <dbReference type="Proteomes" id="UP001230328"/>
    </source>
</evidence>
<accession>A0ABU0SWR5</accession>
<protein>
    <submittedName>
        <fullName evidence="1">Uncharacterized protein</fullName>
    </submittedName>
</protein>
<reference evidence="1 2" key="1">
    <citation type="submission" date="2023-07" db="EMBL/GenBank/DDBJ databases">
        <title>Comparative genomics of wheat-associated soil bacteria to identify genetic determinants of phenazine resistance.</title>
        <authorList>
            <person name="Mouncey N."/>
        </authorList>
    </citation>
    <scope>NUCLEOTIDE SEQUENCE [LARGE SCALE GENOMIC DNA]</scope>
    <source>
        <strain evidence="1 2">V2I4</strain>
    </source>
</reference>
<comment type="caution">
    <text evidence="1">The sequence shown here is derived from an EMBL/GenBank/DDBJ whole genome shotgun (WGS) entry which is preliminary data.</text>
</comment>
<gene>
    <name evidence="1" type="ORF">QF035_005589</name>
</gene>
<sequence>MIVGVGSRGWDHMTNQPVFVLGEELQALERAGFETEAEFQELLARHPRVLDFGSLADGRPLRLVLVAREMGVPTSTESAPAYWLDHLFVDADGVPTLVEVKRATDTRIRREVVGQMLDYAANAARYWPAALLRRSFEDTCVKDGRSLEEAYGELLGDQGDQDDRSAEEFWTTVEERLAAGQMRLLFVADQIPLELRAIVEFLNRQLRQTDVYAVELTQYRGGGDLRVLVPRVHGEVATAAKSPSGHRAAQRTTRADMDAAIASRPDPDVRRTATALLDHAAAEGRLECGTAKYRSMRVYYRASGRDVPIATLSLRDDPTKDDLSFAFGSITYHLGSERAAAFAASLPTLPGLAEKLEALPAKGYNGWPSVSLTALASEPTAVEGILSAIQQLVGDQE</sequence>
<organism evidence="1 2">
    <name type="scientific">Streptomyces umbrinus</name>
    <dbReference type="NCBI Taxonomy" id="67370"/>
    <lineage>
        <taxon>Bacteria</taxon>
        <taxon>Bacillati</taxon>
        <taxon>Actinomycetota</taxon>
        <taxon>Actinomycetes</taxon>
        <taxon>Kitasatosporales</taxon>
        <taxon>Streptomycetaceae</taxon>
        <taxon>Streptomyces</taxon>
        <taxon>Streptomyces phaeochromogenes group</taxon>
    </lineage>
</organism>
<dbReference type="InterPro" id="IPR011856">
    <property type="entry name" value="tRNA_endonuc-like_dom_sf"/>
</dbReference>